<keyword evidence="4" id="KW-1003">Cell membrane</keyword>
<gene>
    <name evidence="11" type="ORF">MJA45_12950</name>
</gene>
<keyword evidence="5 9" id="KW-0812">Transmembrane</keyword>
<evidence type="ECO:0000256" key="2">
    <source>
        <dbReference type="ARBA" id="ARBA00009306"/>
    </source>
</evidence>
<sequence length="229" mass="25524">MEMDQAAGTSRLWQIVIESFWPMLQAGLKYTLTLTVISFVLGLCLAFLLALARISRYRVLSVPASLFVGLIRGTPLLVQLFIIFYGLPRAGVTLDPFLAAVIGFTLNMGAYNSEILRASILSVPDGQWEAAASIGMNRRQSLRRIILPQAVRVSIPPLSNSFVGLVKDTSLAATITLTEMFQVSQQKVAYYYEPLLLYVEVAVLYLVFCTILYYIQGKLERRFDRLTGA</sequence>
<dbReference type="GO" id="GO:0015184">
    <property type="term" value="F:L-cystine transmembrane transporter activity"/>
    <property type="evidence" value="ECO:0007669"/>
    <property type="project" value="TreeGrafter"/>
</dbReference>
<dbReference type="InterPro" id="IPR043429">
    <property type="entry name" value="ArtM/GltK/GlnP/TcyL/YhdX-like"/>
</dbReference>
<evidence type="ECO:0000256" key="9">
    <source>
        <dbReference type="RuleBase" id="RU363032"/>
    </source>
</evidence>
<dbReference type="AlphaFoldDB" id="A0AA96LKS1"/>
<dbReference type="PANTHER" id="PTHR30614">
    <property type="entry name" value="MEMBRANE COMPONENT OF AMINO ACID ABC TRANSPORTER"/>
    <property type="match status" value="1"/>
</dbReference>
<dbReference type="InterPro" id="IPR000515">
    <property type="entry name" value="MetI-like"/>
</dbReference>
<comment type="subcellular location">
    <subcellularLocation>
        <location evidence="1 9">Cell membrane</location>
        <topology evidence="1 9">Multi-pass membrane protein</topology>
    </subcellularLocation>
</comment>
<dbReference type="RefSeq" id="WP_315607661.1">
    <property type="nucleotide sequence ID" value="NZ_CP130318.1"/>
</dbReference>
<name>A0AA96LKS1_9BACL</name>
<evidence type="ECO:0000256" key="3">
    <source>
        <dbReference type="ARBA" id="ARBA00022448"/>
    </source>
</evidence>
<reference evidence="11 12" key="1">
    <citation type="submission" date="2022-02" db="EMBL/GenBank/DDBJ databases">
        <title>Paenibacillus sp. MBLB1776 Whole Genome Shotgun Sequencing.</title>
        <authorList>
            <person name="Hwang C.Y."/>
            <person name="Cho E.-S."/>
            <person name="Seo M.-J."/>
        </authorList>
    </citation>
    <scope>NUCLEOTIDE SEQUENCE [LARGE SCALE GENOMIC DNA]</scope>
    <source>
        <strain evidence="11 12">MBLB1776</strain>
    </source>
</reference>
<accession>A0AA96LKS1</accession>
<dbReference type="FunFam" id="1.10.3720.10:FF:000009">
    <property type="entry name" value="Amino acid ABC transporter permease"/>
    <property type="match status" value="1"/>
</dbReference>
<dbReference type="KEGG" id="paun:MJA45_12950"/>
<dbReference type="PROSITE" id="PS50928">
    <property type="entry name" value="ABC_TM1"/>
    <property type="match status" value="1"/>
</dbReference>
<organism evidence="11 12">
    <name type="scientific">Paenibacillus aurantius</name>
    <dbReference type="NCBI Taxonomy" id="2918900"/>
    <lineage>
        <taxon>Bacteria</taxon>
        <taxon>Bacillati</taxon>
        <taxon>Bacillota</taxon>
        <taxon>Bacilli</taxon>
        <taxon>Bacillales</taxon>
        <taxon>Paenibacillaceae</taxon>
        <taxon>Paenibacillus</taxon>
    </lineage>
</organism>
<keyword evidence="6" id="KW-0029">Amino-acid transport</keyword>
<feature type="transmembrane region" description="Helical" evidence="9">
    <location>
        <begin position="195"/>
        <end position="215"/>
    </location>
</feature>
<keyword evidence="8 9" id="KW-0472">Membrane</keyword>
<dbReference type="Proteomes" id="UP001305702">
    <property type="component" value="Chromosome"/>
</dbReference>
<proteinExistence type="inferred from homology"/>
<dbReference type="InterPro" id="IPR010065">
    <property type="entry name" value="AA_ABC_transptr_permease_3TM"/>
</dbReference>
<dbReference type="Pfam" id="PF00528">
    <property type="entry name" value="BPD_transp_1"/>
    <property type="match status" value="1"/>
</dbReference>
<feature type="transmembrane region" description="Helical" evidence="9">
    <location>
        <begin position="30"/>
        <end position="52"/>
    </location>
</feature>
<dbReference type="PANTHER" id="PTHR30614:SF0">
    <property type="entry name" value="L-CYSTINE TRANSPORT SYSTEM PERMEASE PROTEIN TCYL"/>
    <property type="match status" value="1"/>
</dbReference>
<protein>
    <submittedName>
        <fullName evidence="11">Amino acid ABC transporter permease</fullName>
    </submittedName>
</protein>
<dbReference type="Gene3D" id="1.10.3720.10">
    <property type="entry name" value="MetI-like"/>
    <property type="match status" value="1"/>
</dbReference>
<evidence type="ECO:0000313" key="11">
    <source>
        <dbReference type="EMBL" id="WNQ13880.1"/>
    </source>
</evidence>
<dbReference type="NCBIfam" id="TIGR01726">
    <property type="entry name" value="HEQRo_perm_3TM"/>
    <property type="match status" value="1"/>
</dbReference>
<dbReference type="GO" id="GO:0043190">
    <property type="term" value="C:ATP-binding cassette (ABC) transporter complex"/>
    <property type="evidence" value="ECO:0007669"/>
    <property type="project" value="InterPro"/>
</dbReference>
<keyword evidence="3 9" id="KW-0813">Transport</keyword>
<evidence type="ECO:0000256" key="1">
    <source>
        <dbReference type="ARBA" id="ARBA00004651"/>
    </source>
</evidence>
<feature type="transmembrane region" description="Helical" evidence="9">
    <location>
        <begin position="64"/>
        <end position="87"/>
    </location>
</feature>
<evidence type="ECO:0000256" key="4">
    <source>
        <dbReference type="ARBA" id="ARBA00022475"/>
    </source>
</evidence>
<comment type="similarity">
    <text evidence="2 9">Belongs to the binding-protein-dependent transport system permease family.</text>
</comment>
<feature type="domain" description="ABC transmembrane type-1" evidence="10">
    <location>
        <begin position="28"/>
        <end position="216"/>
    </location>
</feature>
<evidence type="ECO:0000256" key="6">
    <source>
        <dbReference type="ARBA" id="ARBA00022970"/>
    </source>
</evidence>
<evidence type="ECO:0000256" key="7">
    <source>
        <dbReference type="ARBA" id="ARBA00022989"/>
    </source>
</evidence>
<evidence type="ECO:0000256" key="8">
    <source>
        <dbReference type="ARBA" id="ARBA00023136"/>
    </source>
</evidence>
<dbReference type="CDD" id="cd06261">
    <property type="entry name" value="TM_PBP2"/>
    <property type="match status" value="1"/>
</dbReference>
<keyword evidence="12" id="KW-1185">Reference proteome</keyword>
<dbReference type="EMBL" id="CP130318">
    <property type="protein sequence ID" value="WNQ13880.1"/>
    <property type="molecule type" value="Genomic_DNA"/>
</dbReference>
<dbReference type="SUPFAM" id="SSF161098">
    <property type="entry name" value="MetI-like"/>
    <property type="match status" value="1"/>
</dbReference>
<keyword evidence="7 9" id="KW-1133">Transmembrane helix</keyword>
<evidence type="ECO:0000256" key="5">
    <source>
        <dbReference type="ARBA" id="ARBA00022692"/>
    </source>
</evidence>
<evidence type="ECO:0000259" key="10">
    <source>
        <dbReference type="PROSITE" id="PS50928"/>
    </source>
</evidence>
<dbReference type="InterPro" id="IPR035906">
    <property type="entry name" value="MetI-like_sf"/>
</dbReference>
<evidence type="ECO:0000313" key="12">
    <source>
        <dbReference type="Proteomes" id="UP001305702"/>
    </source>
</evidence>